<dbReference type="PANTHER" id="PTHR30582">
    <property type="entry name" value="L,D-TRANSPEPTIDASE"/>
    <property type="match status" value="1"/>
</dbReference>
<name>A0A1W1XTV4_9CLOT</name>
<keyword evidence="9" id="KW-1185">Reference proteome</keyword>
<dbReference type="Proteomes" id="UP000192468">
    <property type="component" value="Unassembled WGS sequence"/>
</dbReference>
<dbReference type="InterPro" id="IPR038063">
    <property type="entry name" value="Transpep_catalytic_dom"/>
</dbReference>
<keyword evidence="5 6" id="KW-0961">Cell wall biogenesis/degradation</keyword>
<evidence type="ECO:0000256" key="3">
    <source>
        <dbReference type="ARBA" id="ARBA00022960"/>
    </source>
</evidence>
<dbReference type="Pfam" id="PF03734">
    <property type="entry name" value="YkuD"/>
    <property type="match status" value="1"/>
</dbReference>
<accession>A0A1W1XTV4</accession>
<comment type="pathway">
    <text evidence="1 6">Cell wall biogenesis; peptidoglycan biosynthesis.</text>
</comment>
<evidence type="ECO:0000313" key="9">
    <source>
        <dbReference type="Proteomes" id="UP000192468"/>
    </source>
</evidence>
<evidence type="ECO:0000259" key="7">
    <source>
        <dbReference type="PROSITE" id="PS52029"/>
    </source>
</evidence>
<evidence type="ECO:0000256" key="5">
    <source>
        <dbReference type="ARBA" id="ARBA00023316"/>
    </source>
</evidence>
<evidence type="ECO:0000313" key="8">
    <source>
        <dbReference type="EMBL" id="SMC27294.1"/>
    </source>
</evidence>
<feature type="active site" description="Proton donor/acceptor" evidence="6">
    <location>
        <position position="116"/>
    </location>
</feature>
<dbReference type="GO" id="GO:0005576">
    <property type="term" value="C:extracellular region"/>
    <property type="evidence" value="ECO:0007669"/>
    <property type="project" value="TreeGrafter"/>
</dbReference>
<evidence type="ECO:0000256" key="2">
    <source>
        <dbReference type="ARBA" id="ARBA00022679"/>
    </source>
</evidence>
<dbReference type="EMBL" id="FWXH01000016">
    <property type="protein sequence ID" value="SMC27294.1"/>
    <property type="molecule type" value="Genomic_DNA"/>
</dbReference>
<feature type="active site" description="Nucleophile" evidence="6">
    <location>
        <position position="142"/>
    </location>
</feature>
<dbReference type="GO" id="GO:0018104">
    <property type="term" value="P:peptidoglycan-protein cross-linking"/>
    <property type="evidence" value="ECO:0007669"/>
    <property type="project" value="TreeGrafter"/>
</dbReference>
<feature type="domain" description="L,D-TPase catalytic" evidence="7">
    <location>
        <begin position="46"/>
        <end position="166"/>
    </location>
</feature>
<gene>
    <name evidence="8" type="ORF">SAMN02745134_03121</name>
</gene>
<dbReference type="InterPro" id="IPR005490">
    <property type="entry name" value="LD_TPept_cat_dom"/>
</dbReference>
<dbReference type="GO" id="GO:0008360">
    <property type="term" value="P:regulation of cell shape"/>
    <property type="evidence" value="ECO:0007669"/>
    <property type="project" value="UniProtKB-UniRule"/>
</dbReference>
<dbReference type="AlphaFoldDB" id="A0A1W1XTV4"/>
<dbReference type="GO" id="GO:0016740">
    <property type="term" value="F:transferase activity"/>
    <property type="evidence" value="ECO:0007669"/>
    <property type="project" value="UniProtKB-KW"/>
</dbReference>
<reference evidence="8 9" key="1">
    <citation type="submission" date="2017-04" db="EMBL/GenBank/DDBJ databases">
        <authorList>
            <person name="Afonso C.L."/>
            <person name="Miller P.J."/>
            <person name="Scott M.A."/>
            <person name="Spackman E."/>
            <person name="Goraichik I."/>
            <person name="Dimitrov K.M."/>
            <person name="Suarez D.L."/>
            <person name="Swayne D.E."/>
        </authorList>
    </citation>
    <scope>NUCLEOTIDE SEQUENCE [LARGE SCALE GENOMIC DNA]</scope>
    <source>
        <strain evidence="8 9">DSM 12555</strain>
    </source>
</reference>
<keyword evidence="3 6" id="KW-0133">Cell shape</keyword>
<proteinExistence type="predicted"/>
<evidence type="ECO:0000256" key="4">
    <source>
        <dbReference type="ARBA" id="ARBA00022984"/>
    </source>
</evidence>
<evidence type="ECO:0000256" key="1">
    <source>
        <dbReference type="ARBA" id="ARBA00004752"/>
    </source>
</evidence>
<evidence type="ECO:0000256" key="6">
    <source>
        <dbReference type="PROSITE-ProRule" id="PRU01373"/>
    </source>
</evidence>
<dbReference type="OrthoDB" id="177750at2"/>
<dbReference type="CDD" id="cd16913">
    <property type="entry name" value="YkuD_like"/>
    <property type="match status" value="1"/>
</dbReference>
<dbReference type="PROSITE" id="PS52029">
    <property type="entry name" value="LD_TPASE"/>
    <property type="match status" value="1"/>
</dbReference>
<protein>
    <submittedName>
        <fullName evidence="8">L,D-transpeptidase catalytic domain</fullName>
    </submittedName>
</protein>
<dbReference type="SUPFAM" id="SSF141523">
    <property type="entry name" value="L,D-transpeptidase catalytic domain-like"/>
    <property type="match status" value="1"/>
</dbReference>
<dbReference type="GO" id="GO:0071972">
    <property type="term" value="F:peptidoglycan L,D-transpeptidase activity"/>
    <property type="evidence" value="ECO:0007669"/>
    <property type="project" value="TreeGrafter"/>
</dbReference>
<dbReference type="PANTHER" id="PTHR30582:SF2">
    <property type="entry name" value="L,D-TRANSPEPTIDASE YCIB-RELATED"/>
    <property type="match status" value="1"/>
</dbReference>
<sequence>MNKKIVFLQAIICLSLFIFMFDIQVNGAENPKIKGVNIPTKVEKNYTVKVSTEKQYVYVYYGSSLIRVMKCSTGTDNAPTPIGSFYTSTKGTSFLSSKYNEGGYYWTSFLGNYLFHSIPFDQSGRIIQNEERKLGQRASHGCIRLSIKDARWFFNKIPTHTLVRIT</sequence>
<dbReference type="Gene3D" id="2.40.440.10">
    <property type="entry name" value="L,D-transpeptidase catalytic domain-like"/>
    <property type="match status" value="1"/>
</dbReference>
<keyword evidence="4 6" id="KW-0573">Peptidoglycan synthesis</keyword>
<dbReference type="STRING" id="1121291.SAMN02745134_03121"/>
<dbReference type="InterPro" id="IPR050979">
    <property type="entry name" value="LD-transpeptidase"/>
</dbReference>
<organism evidence="8 9">
    <name type="scientific">Clostridium acidisoli DSM 12555</name>
    <dbReference type="NCBI Taxonomy" id="1121291"/>
    <lineage>
        <taxon>Bacteria</taxon>
        <taxon>Bacillati</taxon>
        <taxon>Bacillota</taxon>
        <taxon>Clostridia</taxon>
        <taxon>Eubacteriales</taxon>
        <taxon>Clostridiaceae</taxon>
        <taxon>Clostridium</taxon>
    </lineage>
</organism>
<dbReference type="UniPathway" id="UPA00219"/>
<keyword evidence="2" id="KW-0808">Transferase</keyword>
<dbReference type="GO" id="GO:0071555">
    <property type="term" value="P:cell wall organization"/>
    <property type="evidence" value="ECO:0007669"/>
    <property type="project" value="UniProtKB-UniRule"/>
</dbReference>
<dbReference type="RefSeq" id="WP_084117050.1">
    <property type="nucleotide sequence ID" value="NZ_FWXH01000016.1"/>
</dbReference>